<comment type="caution">
    <text evidence="6">The sequence shown here is derived from an EMBL/GenBank/DDBJ whole genome shotgun (WGS) entry which is preliminary data.</text>
</comment>
<evidence type="ECO:0000256" key="2">
    <source>
        <dbReference type="ARBA" id="ARBA00022703"/>
    </source>
</evidence>
<evidence type="ECO:0000313" key="8">
    <source>
        <dbReference type="Proteomes" id="UP001634394"/>
    </source>
</evidence>
<gene>
    <name evidence="6" type="ORF">ACJMK2_028152</name>
    <name evidence="7" type="ORF">ACJMK2_028268</name>
</gene>
<feature type="compositionally biased region" description="Gly residues" evidence="3">
    <location>
        <begin position="1"/>
        <end position="10"/>
    </location>
</feature>
<dbReference type="Pfam" id="PF00452">
    <property type="entry name" value="Bcl-2"/>
    <property type="match status" value="1"/>
</dbReference>
<dbReference type="InterPro" id="IPR026298">
    <property type="entry name" value="Bcl-2_fam"/>
</dbReference>
<dbReference type="InterPro" id="IPR036834">
    <property type="entry name" value="Bcl-2-like_sf"/>
</dbReference>
<dbReference type="Proteomes" id="UP001634394">
    <property type="component" value="Unassembled WGS sequence"/>
</dbReference>
<proteinExistence type="inferred from homology"/>
<evidence type="ECO:0000313" key="6">
    <source>
        <dbReference type="EMBL" id="KAL3881757.1"/>
    </source>
</evidence>
<evidence type="ECO:0000256" key="1">
    <source>
        <dbReference type="ARBA" id="ARBA00009458"/>
    </source>
</evidence>
<evidence type="ECO:0000256" key="3">
    <source>
        <dbReference type="SAM" id="MobiDB-lite"/>
    </source>
</evidence>
<keyword evidence="2" id="KW-0053">Apoptosis</keyword>
<accession>A0ABD3X6R2</accession>
<dbReference type="Gene3D" id="1.10.437.10">
    <property type="entry name" value="Blc2-like"/>
    <property type="match status" value="1"/>
</dbReference>
<dbReference type="SMART" id="SM00337">
    <property type="entry name" value="BCL"/>
    <property type="match status" value="1"/>
</dbReference>
<dbReference type="SUPFAM" id="SSF56854">
    <property type="entry name" value="Bcl-2 inhibitors of programmed cell death"/>
    <property type="match status" value="1"/>
</dbReference>
<dbReference type="CDD" id="cd06845">
    <property type="entry name" value="Bcl-2_like"/>
    <property type="match status" value="1"/>
</dbReference>
<name>A0ABD3X6R2_SINWO</name>
<keyword evidence="8" id="KW-1185">Reference proteome</keyword>
<keyword evidence="4" id="KW-0472">Membrane</keyword>
<dbReference type="PANTHER" id="PTHR11256:SF41">
    <property type="entry name" value="BCL-2 HOMOLOGOUS ANTAGONIST_KILLER"/>
    <property type="match status" value="1"/>
</dbReference>
<dbReference type="PROSITE" id="PS50062">
    <property type="entry name" value="BCL2_FAMILY"/>
    <property type="match status" value="1"/>
</dbReference>
<evidence type="ECO:0000256" key="4">
    <source>
        <dbReference type="SAM" id="Phobius"/>
    </source>
</evidence>
<keyword evidence="4" id="KW-0812">Transmembrane</keyword>
<dbReference type="GO" id="GO:0006915">
    <property type="term" value="P:apoptotic process"/>
    <property type="evidence" value="ECO:0007669"/>
    <property type="project" value="UniProtKB-KW"/>
</dbReference>
<evidence type="ECO:0000259" key="5">
    <source>
        <dbReference type="SMART" id="SM00337"/>
    </source>
</evidence>
<comment type="similarity">
    <text evidence="1">Belongs to the Bcl-2 family.</text>
</comment>
<dbReference type="AlphaFoldDB" id="A0ABD3X6R2"/>
<organism evidence="6 8">
    <name type="scientific">Sinanodonta woodiana</name>
    <name type="common">Chinese pond mussel</name>
    <name type="synonym">Anodonta woodiana</name>
    <dbReference type="NCBI Taxonomy" id="1069815"/>
    <lineage>
        <taxon>Eukaryota</taxon>
        <taxon>Metazoa</taxon>
        <taxon>Spiralia</taxon>
        <taxon>Lophotrochozoa</taxon>
        <taxon>Mollusca</taxon>
        <taxon>Bivalvia</taxon>
        <taxon>Autobranchia</taxon>
        <taxon>Heteroconchia</taxon>
        <taxon>Palaeoheterodonta</taxon>
        <taxon>Unionida</taxon>
        <taxon>Unionoidea</taxon>
        <taxon>Unionidae</taxon>
        <taxon>Unioninae</taxon>
        <taxon>Sinanodonta</taxon>
    </lineage>
</organism>
<dbReference type="InterPro" id="IPR002475">
    <property type="entry name" value="Bcl2-like"/>
</dbReference>
<keyword evidence="4" id="KW-1133">Transmembrane helix</keyword>
<feature type="transmembrane region" description="Helical" evidence="4">
    <location>
        <begin position="210"/>
        <end position="228"/>
    </location>
</feature>
<feature type="region of interest" description="Disordered" evidence="3">
    <location>
        <begin position="1"/>
        <end position="37"/>
    </location>
</feature>
<dbReference type="PANTHER" id="PTHR11256">
    <property type="entry name" value="BCL-2 RELATED"/>
    <property type="match status" value="1"/>
</dbReference>
<evidence type="ECO:0000313" key="7">
    <source>
        <dbReference type="EMBL" id="KAL3881880.1"/>
    </source>
</evidence>
<dbReference type="EMBL" id="JBJQND010000003">
    <property type="protein sequence ID" value="KAL3881880.1"/>
    <property type="molecule type" value="Genomic_DNA"/>
</dbReference>
<feature type="domain" description="Bcl-2 Bcl-2 homology region 1-3" evidence="5">
    <location>
        <begin position="90"/>
        <end position="196"/>
    </location>
</feature>
<reference evidence="6 8" key="1">
    <citation type="submission" date="2024-11" db="EMBL/GenBank/DDBJ databases">
        <title>Chromosome-level genome assembly of the freshwater bivalve Anodonta woodiana.</title>
        <authorList>
            <person name="Chen X."/>
        </authorList>
    </citation>
    <scope>NUCLEOTIDE SEQUENCE [LARGE SCALE GENOMIC DNA]</scope>
    <source>
        <strain evidence="6">MN2024</strain>
        <tissue evidence="6">Gills</tissue>
    </source>
</reference>
<dbReference type="EMBL" id="JBJQND010000003">
    <property type="protein sequence ID" value="KAL3881757.1"/>
    <property type="molecule type" value="Genomic_DNA"/>
</dbReference>
<protein>
    <recommendedName>
        <fullName evidence="5">Bcl-2 Bcl-2 homology region 1-3 domain-containing protein</fullName>
    </recommendedName>
</protein>
<dbReference type="InterPro" id="IPR046371">
    <property type="entry name" value="Bcl-2_BH1-3"/>
</dbReference>
<sequence length="230" mass="26030">MASWNGGAGKGPPNPPISPNLKQMQGPDNFHQDSEENVTQQTEEVFQNFLYQSYRNEKMKQEFDATPSVTEFVNFTQDSISPASQVGRQLAKIGDDINERYANEFDQMINSLNINHTSAYEAFAGVARKLFQNGINWGRILALFCLGYRIAMRVLRLGERIHEFGSVLRNVISNIVRFIGDTASGIARWIARQGGWSDAMSYVPQMESKYWAFMFLAALSTIVAVIFLRR</sequence>